<keyword evidence="4" id="KW-0274">FAD</keyword>
<evidence type="ECO:0000256" key="2">
    <source>
        <dbReference type="ARBA" id="ARBA00010989"/>
    </source>
</evidence>
<evidence type="ECO:0000256" key="3">
    <source>
        <dbReference type="ARBA" id="ARBA00022630"/>
    </source>
</evidence>
<dbReference type="Gene3D" id="3.30.9.10">
    <property type="entry name" value="D-Amino Acid Oxidase, subunit A, domain 2"/>
    <property type="match status" value="1"/>
</dbReference>
<evidence type="ECO:0000256" key="4">
    <source>
        <dbReference type="ARBA" id="ARBA00022827"/>
    </source>
</evidence>
<protein>
    <recommendedName>
        <fullName evidence="6">FAD dependent oxidoreductase domain-containing protein</fullName>
    </recommendedName>
</protein>
<comment type="similarity">
    <text evidence="2">Belongs to the MSOX/MTOX family.</text>
</comment>
<dbReference type="OrthoDB" id="2219495at2759"/>
<dbReference type="GO" id="GO:0008115">
    <property type="term" value="F:sarcosine oxidase activity"/>
    <property type="evidence" value="ECO:0007669"/>
    <property type="project" value="TreeGrafter"/>
</dbReference>
<sequence length="451" mass="49915">MLDSYHVVVVGGGPIGLATAYECAKAGQKVLLLEQSMFFNQSGSSGDLVRMFRTAYTEKFMAKLAVKAMPLWDDLEKLVGPLRLMTGLLNFGDPHYGEGGPEGTLLGPIPNLDEHHMKYTKLTRDEIQAQLPFQNLPDEWIGLDMVDNGCINVSKLLRELFTQCEKLGVDLEQYATVKKIYPDPSNSSRWRVAGLLGSEKGTSAQPEQFDIGASKIAITAGAYTNHILRPSFNFGFDLDIWEMVSAYYAIDPSVSFPKMWFQFMKDTKVDARGSGASPGAISNLFYGFPSVPWGPPNLVRIAVDAAKNMIKDPDERLPKRISPEDLENTRQFVKNHVRGAGLDPLPVFAGTCLQTNVYDNMFVLDYIPEKYLPGAGPERAKTIAVFTAGWAMKFVPLIGKVMKELLVDGATSYDISHFEMTRTDGDHSVIQTDFKLQQQVASRSVGSSMRS</sequence>
<evidence type="ECO:0000313" key="8">
    <source>
        <dbReference type="Proteomes" id="UP000027195"/>
    </source>
</evidence>
<evidence type="ECO:0000313" key="7">
    <source>
        <dbReference type="EMBL" id="KDQ10964.1"/>
    </source>
</evidence>
<dbReference type="Proteomes" id="UP000027195">
    <property type="component" value="Unassembled WGS sequence"/>
</dbReference>
<dbReference type="GO" id="GO:0050660">
    <property type="term" value="F:flavin adenine dinucleotide binding"/>
    <property type="evidence" value="ECO:0007669"/>
    <property type="project" value="InterPro"/>
</dbReference>
<gene>
    <name evidence="7" type="ORF">BOTBODRAFT_68286</name>
</gene>
<dbReference type="SUPFAM" id="SSF51905">
    <property type="entry name" value="FAD/NAD(P)-binding domain"/>
    <property type="match status" value="1"/>
</dbReference>
<dbReference type="InterPro" id="IPR036188">
    <property type="entry name" value="FAD/NAD-bd_sf"/>
</dbReference>
<dbReference type="HOGENOM" id="CLU_007884_2_5_1"/>
<dbReference type="InParanoid" id="A0A067M5Y9"/>
<reference evidence="8" key="1">
    <citation type="journal article" date="2014" name="Proc. Natl. Acad. Sci. U.S.A.">
        <title>Extensive sampling of basidiomycete genomes demonstrates inadequacy of the white-rot/brown-rot paradigm for wood decay fungi.</title>
        <authorList>
            <person name="Riley R."/>
            <person name="Salamov A.A."/>
            <person name="Brown D.W."/>
            <person name="Nagy L.G."/>
            <person name="Floudas D."/>
            <person name="Held B.W."/>
            <person name="Levasseur A."/>
            <person name="Lombard V."/>
            <person name="Morin E."/>
            <person name="Otillar R."/>
            <person name="Lindquist E.A."/>
            <person name="Sun H."/>
            <person name="LaButti K.M."/>
            <person name="Schmutz J."/>
            <person name="Jabbour D."/>
            <person name="Luo H."/>
            <person name="Baker S.E."/>
            <person name="Pisabarro A.G."/>
            <person name="Walton J.D."/>
            <person name="Blanchette R.A."/>
            <person name="Henrissat B."/>
            <person name="Martin F."/>
            <person name="Cullen D."/>
            <person name="Hibbett D.S."/>
            <person name="Grigoriev I.V."/>
        </authorList>
    </citation>
    <scope>NUCLEOTIDE SEQUENCE [LARGE SCALE GENOMIC DNA]</scope>
    <source>
        <strain evidence="8">FD-172 SS1</strain>
    </source>
</reference>
<dbReference type="PANTHER" id="PTHR10961:SF7">
    <property type="entry name" value="FAD DEPENDENT OXIDOREDUCTASE DOMAIN-CONTAINING PROTEIN"/>
    <property type="match status" value="1"/>
</dbReference>
<evidence type="ECO:0000259" key="6">
    <source>
        <dbReference type="Pfam" id="PF01266"/>
    </source>
</evidence>
<organism evidence="7 8">
    <name type="scientific">Botryobasidium botryosum (strain FD-172 SS1)</name>
    <dbReference type="NCBI Taxonomy" id="930990"/>
    <lineage>
        <taxon>Eukaryota</taxon>
        <taxon>Fungi</taxon>
        <taxon>Dikarya</taxon>
        <taxon>Basidiomycota</taxon>
        <taxon>Agaricomycotina</taxon>
        <taxon>Agaricomycetes</taxon>
        <taxon>Cantharellales</taxon>
        <taxon>Botryobasidiaceae</taxon>
        <taxon>Botryobasidium</taxon>
    </lineage>
</organism>
<evidence type="ECO:0000256" key="5">
    <source>
        <dbReference type="ARBA" id="ARBA00023002"/>
    </source>
</evidence>
<keyword evidence="5" id="KW-0560">Oxidoreductase</keyword>
<keyword evidence="3" id="KW-0285">Flavoprotein</keyword>
<dbReference type="EMBL" id="KL198062">
    <property type="protein sequence ID" value="KDQ10964.1"/>
    <property type="molecule type" value="Genomic_DNA"/>
</dbReference>
<dbReference type="STRING" id="930990.A0A067M5Y9"/>
<feature type="domain" description="FAD dependent oxidoreductase" evidence="6">
    <location>
        <begin position="6"/>
        <end position="405"/>
    </location>
</feature>
<proteinExistence type="inferred from homology"/>
<dbReference type="AlphaFoldDB" id="A0A067M5Y9"/>
<comment type="cofactor">
    <cofactor evidence="1">
        <name>FAD</name>
        <dbReference type="ChEBI" id="CHEBI:57692"/>
    </cofactor>
</comment>
<evidence type="ECO:0000256" key="1">
    <source>
        <dbReference type="ARBA" id="ARBA00001974"/>
    </source>
</evidence>
<dbReference type="Gene3D" id="3.50.50.60">
    <property type="entry name" value="FAD/NAD(P)-binding domain"/>
    <property type="match status" value="1"/>
</dbReference>
<dbReference type="PANTHER" id="PTHR10961">
    <property type="entry name" value="PEROXISOMAL SARCOSINE OXIDASE"/>
    <property type="match status" value="1"/>
</dbReference>
<keyword evidence="8" id="KW-1185">Reference proteome</keyword>
<name>A0A067M5Y9_BOTB1</name>
<dbReference type="InterPro" id="IPR045170">
    <property type="entry name" value="MTOX"/>
</dbReference>
<dbReference type="Pfam" id="PF01266">
    <property type="entry name" value="DAO"/>
    <property type="match status" value="1"/>
</dbReference>
<dbReference type="InterPro" id="IPR006076">
    <property type="entry name" value="FAD-dep_OxRdtase"/>
</dbReference>
<accession>A0A067M5Y9</accession>